<accession>A0A059BW90</accession>
<proteinExistence type="predicted"/>
<dbReference type="InParanoid" id="A0A059BW90"/>
<evidence type="ECO:0000313" key="1">
    <source>
        <dbReference type="EMBL" id="KCW70377.1"/>
    </source>
</evidence>
<dbReference type="EMBL" id="KK198758">
    <property type="protein sequence ID" value="KCW70377.1"/>
    <property type="molecule type" value="Genomic_DNA"/>
</dbReference>
<protein>
    <submittedName>
        <fullName evidence="1">Uncharacterized protein</fullName>
    </submittedName>
</protein>
<name>A0A059BW90_EUCGR</name>
<sequence length="72" mass="8198">MHHAIIMGTVALISSNCLEPYRFVLVTRFDQTGGKWPNLSQIFYGSNFPVGRQWGLDKNKIAIEIMPASMIW</sequence>
<dbReference type="AlphaFoldDB" id="A0A059BW90"/>
<gene>
    <name evidence="1" type="ORF">EUGRSUZ_F03615</name>
</gene>
<organism evidence="1">
    <name type="scientific">Eucalyptus grandis</name>
    <name type="common">Flooded gum</name>
    <dbReference type="NCBI Taxonomy" id="71139"/>
    <lineage>
        <taxon>Eukaryota</taxon>
        <taxon>Viridiplantae</taxon>
        <taxon>Streptophyta</taxon>
        <taxon>Embryophyta</taxon>
        <taxon>Tracheophyta</taxon>
        <taxon>Spermatophyta</taxon>
        <taxon>Magnoliopsida</taxon>
        <taxon>eudicotyledons</taxon>
        <taxon>Gunneridae</taxon>
        <taxon>Pentapetalae</taxon>
        <taxon>rosids</taxon>
        <taxon>malvids</taxon>
        <taxon>Myrtales</taxon>
        <taxon>Myrtaceae</taxon>
        <taxon>Myrtoideae</taxon>
        <taxon>Eucalypteae</taxon>
        <taxon>Eucalyptus</taxon>
    </lineage>
</organism>
<reference evidence="1" key="1">
    <citation type="submission" date="2013-07" db="EMBL/GenBank/DDBJ databases">
        <title>The genome of Eucalyptus grandis.</title>
        <authorList>
            <person name="Schmutz J."/>
            <person name="Hayes R."/>
            <person name="Myburg A."/>
            <person name="Tuskan G."/>
            <person name="Grattapaglia D."/>
            <person name="Rokhsar D.S."/>
        </authorList>
    </citation>
    <scope>NUCLEOTIDE SEQUENCE</scope>
    <source>
        <tissue evidence="1">Leaf extractions</tissue>
    </source>
</reference>
<dbReference type="Gramene" id="KCW70377">
    <property type="protein sequence ID" value="KCW70377"/>
    <property type="gene ID" value="EUGRSUZ_F03615"/>
</dbReference>